<proteinExistence type="predicted"/>
<gene>
    <name evidence="1" type="ORF">HD556DRAFT_1198542</name>
</gene>
<dbReference type="OrthoDB" id="2587968at2759"/>
<dbReference type="Proteomes" id="UP000719766">
    <property type="component" value="Unassembled WGS sequence"/>
</dbReference>
<feature type="non-terminal residue" evidence="1">
    <location>
        <position position="1"/>
    </location>
</feature>
<reference evidence="1" key="1">
    <citation type="journal article" date="2020" name="New Phytol.">
        <title>Comparative genomics reveals dynamic genome evolution in host specialist ectomycorrhizal fungi.</title>
        <authorList>
            <person name="Lofgren L.A."/>
            <person name="Nguyen N.H."/>
            <person name="Vilgalys R."/>
            <person name="Ruytinx J."/>
            <person name="Liao H.L."/>
            <person name="Branco S."/>
            <person name="Kuo A."/>
            <person name="LaButti K."/>
            <person name="Lipzen A."/>
            <person name="Andreopoulos W."/>
            <person name="Pangilinan J."/>
            <person name="Riley R."/>
            <person name="Hundley H."/>
            <person name="Na H."/>
            <person name="Barry K."/>
            <person name="Grigoriev I.V."/>
            <person name="Stajich J.E."/>
            <person name="Kennedy P.G."/>
        </authorList>
    </citation>
    <scope>NUCLEOTIDE SEQUENCE</scope>
    <source>
        <strain evidence="1">S12</strain>
    </source>
</reference>
<dbReference type="AlphaFoldDB" id="A0A9P7DZU4"/>
<keyword evidence="2" id="KW-1185">Reference proteome</keyword>
<accession>A0A9P7DZU4</accession>
<organism evidence="1 2">
    <name type="scientific">Suillus plorans</name>
    <dbReference type="NCBI Taxonomy" id="116603"/>
    <lineage>
        <taxon>Eukaryota</taxon>
        <taxon>Fungi</taxon>
        <taxon>Dikarya</taxon>
        <taxon>Basidiomycota</taxon>
        <taxon>Agaricomycotina</taxon>
        <taxon>Agaricomycetes</taxon>
        <taxon>Agaricomycetidae</taxon>
        <taxon>Boletales</taxon>
        <taxon>Suillineae</taxon>
        <taxon>Suillaceae</taxon>
        <taxon>Suillus</taxon>
    </lineage>
</organism>
<feature type="non-terminal residue" evidence="1">
    <location>
        <position position="138"/>
    </location>
</feature>
<dbReference type="RefSeq" id="XP_041167323.1">
    <property type="nucleotide sequence ID" value="XM_041296331.1"/>
</dbReference>
<evidence type="ECO:0000313" key="1">
    <source>
        <dbReference type="EMBL" id="KAG1806852.1"/>
    </source>
</evidence>
<comment type="caution">
    <text evidence="1">The sequence shown here is derived from an EMBL/GenBank/DDBJ whole genome shotgun (WGS) entry which is preliminary data.</text>
</comment>
<dbReference type="EMBL" id="JABBWE010000002">
    <property type="protein sequence ID" value="KAG1806852.1"/>
    <property type="molecule type" value="Genomic_DNA"/>
</dbReference>
<name>A0A9P7DZU4_9AGAM</name>
<sequence length="138" mass="15766">NIVRKVLTSSSHRELKMHEIYERVHAEFPDVTTDIPPGKPIATGFRNHGGRIKPTETVPLPPKLDHAIRSVKYLKKTVLEEMAAAREIEEVHIKRGQLHEDGTRDLSIVSKAYGKTEITSDSNMSMSNVWHWRLTPDY</sequence>
<dbReference type="GeneID" id="64590095"/>
<protein>
    <submittedName>
        <fullName evidence="1">Uncharacterized protein</fullName>
    </submittedName>
</protein>
<evidence type="ECO:0000313" key="2">
    <source>
        <dbReference type="Proteomes" id="UP000719766"/>
    </source>
</evidence>